<protein>
    <submittedName>
        <fullName evidence="1">Uncharacterized protein</fullName>
    </submittedName>
</protein>
<proteinExistence type="predicted"/>
<sequence>MHFLVDLPLASTWGAYEYLWFNSTSHHEPIDHRCSRVQRGLEGRFYQTYHRIPLDFSNEDIYRESKVEHRLFFMEKKSVSWLPNRLSRGFSNCSTYDCQRRFWNYPIGPPKTSVKPQEALGGESKDSLLRLFRQLSQLRLNLSFQHGLVQTGCEQHSNLFWFICEVLGHREFVVLLNLNPHEPAYISLYSLTKEHVPLHIHNEYQWPTYTLPKSYEMHINSNNLLIQSQSINIFSWASKMMKPDVLYQHTNQHSQHC</sequence>
<evidence type="ECO:0000313" key="1">
    <source>
        <dbReference type="EMBL" id="CAF1406126.1"/>
    </source>
</evidence>
<organism evidence="1 2">
    <name type="scientific">Adineta ricciae</name>
    <name type="common">Rotifer</name>
    <dbReference type="NCBI Taxonomy" id="249248"/>
    <lineage>
        <taxon>Eukaryota</taxon>
        <taxon>Metazoa</taxon>
        <taxon>Spiralia</taxon>
        <taxon>Gnathifera</taxon>
        <taxon>Rotifera</taxon>
        <taxon>Eurotatoria</taxon>
        <taxon>Bdelloidea</taxon>
        <taxon>Adinetida</taxon>
        <taxon>Adinetidae</taxon>
        <taxon>Adineta</taxon>
    </lineage>
</organism>
<evidence type="ECO:0000313" key="2">
    <source>
        <dbReference type="Proteomes" id="UP000663852"/>
    </source>
</evidence>
<name>A0A815L7G4_ADIRI</name>
<dbReference type="AlphaFoldDB" id="A0A815L7G4"/>
<comment type="caution">
    <text evidence="1">The sequence shown here is derived from an EMBL/GenBank/DDBJ whole genome shotgun (WGS) entry which is preliminary data.</text>
</comment>
<accession>A0A815L7G4</accession>
<dbReference type="EMBL" id="CAJNOJ010000337">
    <property type="protein sequence ID" value="CAF1406126.1"/>
    <property type="molecule type" value="Genomic_DNA"/>
</dbReference>
<dbReference type="OrthoDB" id="1740265at2759"/>
<reference evidence="1" key="1">
    <citation type="submission" date="2021-02" db="EMBL/GenBank/DDBJ databases">
        <authorList>
            <person name="Nowell W R."/>
        </authorList>
    </citation>
    <scope>NUCLEOTIDE SEQUENCE</scope>
</reference>
<dbReference type="Proteomes" id="UP000663852">
    <property type="component" value="Unassembled WGS sequence"/>
</dbReference>
<gene>
    <name evidence="1" type="ORF">EDS130_LOCUS36369</name>
</gene>